<dbReference type="GO" id="GO:0005886">
    <property type="term" value="C:plasma membrane"/>
    <property type="evidence" value="ECO:0007669"/>
    <property type="project" value="UniProtKB-SubCell"/>
</dbReference>
<evidence type="ECO:0000313" key="10">
    <source>
        <dbReference type="Proteomes" id="UP000037269"/>
    </source>
</evidence>
<feature type="transmembrane region" description="Helical" evidence="7">
    <location>
        <begin position="35"/>
        <end position="56"/>
    </location>
</feature>
<evidence type="ECO:0000256" key="6">
    <source>
        <dbReference type="SAM" id="MobiDB-lite"/>
    </source>
</evidence>
<evidence type="ECO:0000313" key="8">
    <source>
        <dbReference type="EMBL" id="KON92740.1"/>
    </source>
</evidence>
<dbReference type="GeneID" id="42308741"/>
<evidence type="ECO:0000313" key="11">
    <source>
        <dbReference type="Proteomes" id="UP000182836"/>
    </source>
</evidence>
<feature type="transmembrane region" description="Helical" evidence="7">
    <location>
        <begin position="98"/>
        <end position="119"/>
    </location>
</feature>
<protein>
    <submittedName>
        <fullName evidence="9">Uncharacterized membrane-anchored protein YitT, contains DUF161 and DUF2179 domains</fullName>
    </submittedName>
</protein>
<dbReference type="Pfam" id="PF02588">
    <property type="entry name" value="YitT_membrane"/>
    <property type="match status" value="1"/>
</dbReference>
<dbReference type="PATRIC" id="fig|47500.12.peg.6258"/>
<evidence type="ECO:0000256" key="3">
    <source>
        <dbReference type="ARBA" id="ARBA00022692"/>
    </source>
</evidence>
<dbReference type="Proteomes" id="UP000182836">
    <property type="component" value="Unassembled WGS sequence"/>
</dbReference>
<dbReference type="PANTHER" id="PTHR33545:SF5">
    <property type="entry name" value="UPF0750 MEMBRANE PROTEIN YITT"/>
    <property type="match status" value="1"/>
</dbReference>
<evidence type="ECO:0000256" key="1">
    <source>
        <dbReference type="ARBA" id="ARBA00004651"/>
    </source>
</evidence>
<feature type="region of interest" description="Disordered" evidence="6">
    <location>
        <begin position="196"/>
        <end position="216"/>
    </location>
</feature>
<name>A0A0M0GS09_ANEMI</name>
<proteinExistence type="predicted"/>
<dbReference type="PANTHER" id="PTHR33545">
    <property type="entry name" value="UPF0750 MEMBRANE PROTEIN YITT-RELATED"/>
    <property type="match status" value="1"/>
</dbReference>
<sequence length="216" mass="23429">MSFARQMFMILGGCFLVALGIRVFTASDLVLGGTAGISIVLHHITGLSFGVLFFLINLPFYWLSIKQLGMGFTLKTFMSVTLLSLLSDALTALLALPIVHSLFGAVIGGALIGFGLILLFRSNSSLGGINILAMFLSRYYSINPGKTIMITDICIVCSALLVFGYIQILYSIVAIMVMSAVLGRYHKKSPIEKNNKHIGEMEEENEARGLSQSIIP</sequence>
<evidence type="ECO:0000256" key="5">
    <source>
        <dbReference type="ARBA" id="ARBA00023136"/>
    </source>
</evidence>
<dbReference type="InterPro" id="IPR051461">
    <property type="entry name" value="UPF0750_membrane"/>
</dbReference>
<accession>A0A0M0GS09</accession>
<evidence type="ECO:0000256" key="7">
    <source>
        <dbReference type="SAM" id="Phobius"/>
    </source>
</evidence>
<dbReference type="AlphaFoldDB" id="A0A0M0GS09"/>
<comment type="subcellular location">
    <subcellularLocation>
        <location evidence="1">Cell membrane</location>
        <topology evidence="1">Multi-pass membrane protein</topology>
    </subcellularLocation>
</comment>
<dbReference type="EMBL" id="LGUG01000008">
    <property type="protein sequence ID" value="KON92740.1"/>
    <property type="molecule type" value="Genomic_DNA"/>
</dbReference>
<keyword evidence="3 7" id="KW-0812">Transmembrane</keyword>
<dbReference type="InterPro" id="IPR003740">
    <property type="entry name" value="YitT"/>
</dbReference>
<feature type="transmembrane region" description="Helical" evidence="7">
    <location>
        <begin position="148"/>
        <end position="181"/>
    </location>
</feature>
<reference evidence="9 11" key="2">
    <citation type="submission" date="2016-10" db="EMBL/GenBank/DDBJ databases">
        <authorList>
            <person name="de Groot N.N."/>
        </authorList>
    </citation>
    <scope>NUCLEOTIDE SEQUENCE [LARGE SCALE GENOMIC DNA]</scope>
    <source>
        <strain evidence="9 11">DSM 2895</strain>
    </source>
</reference>
<evidence type="ECO:0000256" key="2">
    <source>
        <dbReference type="ARBA" id="ARBA00022475"/>
    </source>
</evidence>
<evidence type="ECO:0000313" key="9">
    <source>
        <dbReference type="EMBL" id="SDK21932.1"/>
    </source>
</evidence>
<gene>
    <name evidence="8" type="ORF">AF333_26815</name>
    <name evidence="9" type="ORF">SAMN04487909_1443</name>
</gene>
<reference evidence="8 10" key="1">
    <citation type="submission" date="2015-07" db="EMBL/GenBank/DDBJ databases">
        <title>Fjat-14205 dsm 2895.</title>
        <authorList>
            <person name="Liu B."/>
            <person name="Wang J."/>
            <person name="Zhu Y."/>
            <person name="Liu G."/>
            <person name="Chen Q."/>
            <person name="Chen Z."/>
            <person name="Lan J."/>
            <person name="Che J."/>
            <person name="Ge C."/>
            <person name="Shi H."/>
            <person name="Pan Z."/>
            <person name="Liu X."/>
        </authorList>
    </citation>
    <scope>NUCLEOTIDE SEQUENCE [LARGE SCALE GENOMIC DNA]</scope>
    <source>
        <strain evidence="8 10">DSM 2895</strain>
    </source>
</reference>
<dbReference type="EMBL" id="FNED01000044">
    <property type="protein sequence ID" value="SDK21932.1"/>
    <property type="molecule type" value="Genomic_DNA"/>
</dbReference>
<dbReference type="RefSeq" id="WP_043063750.1">
    <property type="nucleotide sequence ID" value="NZ_BJOA01000146.1"/>
</dbReference>
<organism evidence="8 10">
    <name type="scientific">Aneurinibacillus migulanus</name>
    <name type="common">Bacillus migulanus</name>
    <dbReference type="NCBI Taxonomy" id="47500"/>
    <lineage>
        <taxon>Bacteria</taxon>
        <taxon>Bacillati</taxon>
        <taxon>Bacillota</taxon>
        <taxon>Bacilli</taxon>
        <taxon>Bacillales</taxon>
        <taxon>Paenibacillaceae</taxon>
        <taxon>Aneurinibacillus group</taxon>
        <taxon>Aneurinibacillus</taxon>
    </lineage>
</organism>
<keyword evidence="5 7" id="KW-0472">Membrane</keyword>
<keyword evidence="4 7" id="KW-1133">Transmembrane helix</keyword>
<dbReference type="Proteomes" id="UP000037269">
    <property type="component" value="Unassembled WGS sequence"/>
</dbReference>
<keyword evidence="2" id="KW-1003">Cell membrane</keyword>
<keyword evidence="10" id="KW-1185">Reference proteome</keyword>
<evidence type="ECO:0000256" key="4">
    <source>
        <dbReference type="ARBA" id="ARBA00022989"/>
    </source>
</evidence>